<dbReference type="PROSITE" id="PS00841">
    <property type="entry name" value="XPG_1"/>
    <property type="match status" value="1"/>
</dbReference>
<feature type="region of interest" description="Disordered" evidence="26">
    <location>
        <begin position="268"/>
        <end position="332"/>
    </location>
</feature>
<dbReference type="SUPFAM" id="SSF47807">
    <property type="entry name" value="5' to 3' exonuclease, C-terminal subdomain"/>
    <property type="match status" value="1"/>
</dbReference>
<dbReference type="Pfam" id="PF00867">
    <property type="entry name" value="XPG_I"/>
    <property type="match status" value="1"/>
</dbReference>
<dbReference type="InterPro" id="IPR022812">
    <property type="entry name" value="Dynamin"/>
</dbReference>
<dbReference type="PROSITE" id="PS00842">
    <property type="entry name" value="XPG_2"/>
    <property type="match status" value="1"/>
</dbReference>
<evidence type="ECO:0000256" key="19">
    <source>
        <dbReference type="ARBA" id="ARBA00023136"/>
    </source>
</evidence>
<dbReference type="InterPro" id="IPR023426">
    <property type="entry name" value="Flap_endonuc"/>
</dbReference>
<organism evidence="29 30">
    <name type="scientific">Favolaschia claudopus</name>
    <dbReference type="NCBI Taxonomy" id="2862362"/>
    <lineage>
        <taxon>Eukaryota</taxon>
        <taxon>Fungi</taxon>
        <taxon>Dikarya</taxon>
        <taxon>Basidiomycota</taxon>
        <taxon>Agaricomycotina</taxon>
        <taxon>Agaricomycetes</taxon>
        <taxon>Agaricomycetidae</taxon>
        <taxon>Agaricales</taxon>
        <taxon>Marasmiineae</taxon>
        <taxon>Mycenaceae</taxon>
        <taxon>Favolaschia</taxon>
    </lineage>
</organism>
<dbReference type="GO" id="GO:0008409">
    <property type="term" value="F:5'-3' exonuclease activity"/>
    <property type="evidence" value="ECO:0007669"/>
    <property type="project" value="UniProtKB-UniRule"/>
</dbReference>
<dbReference type="Pfam" id="PF01031">
    <property type="entry name" value="Dynamin_M"/>
    <property type="match status" value="1"/>
</dbReference>
<dbReference type="Pfam" id="PF00350">
    <property type="entry name" value="Dynamin_N"/>
    <property type="match status" value="1"/>
</dbReference>
<keyword evidence="30" id="KW-1185">Reference proteome</keyword>
<dbReference type="GO" id="GO:0005758">
    <property type="term" value="C:mitochondrial intermembrane space"/>
    <property type="evidence" value="ECO:0007669"/>
    <property type="project" value="UniProtKB-SubCell"/>
</dbReference>
<dbReference type="Gene3D" id="3.40.50.300">
    <property type="entry name" value="P-loop containing nucleotide triphosphate hydrolases"/>
    <property type="match status" value="1"/>
</dbReference>
<dbReference type="FunFam" id="3.40.50.300:FF:000741">
    <property type="entry name" value="Putative mitochondrial dynamin GTPase"/>
    <property type="match status" value="1"/>
</dbReference>
<dbReference type="SUPFAM" id="SSF88723">
    <property type="entry name" value="PIN domain-like"/>
    <property type="match status" value="1"/>
</dbReference>
<keyword evidence="6 24" id="KW-0540">Nuclease</keyword>
<evidence type="ECO:0000256" key="25">
    <source>
        <dbReference type="RuleBase" id="RU003932"/>
    </source>
</evidence>
<dbReference type="GO" id="GO:0005654">
    <property type="term" value="C:nucleoplasm"/>
    <property type="evidence" value="ECO:0007669"/>
    <property type="project" value="UniProtKB-SubCell"/>
</dbReference>
<keyword evidence="8 25" id="KW-0547">Nucleotide-binding</keyword>
<dbReference type="InterPro" id="IPR006085">
    <property type="entry name" value="XPG_DNA_repair_N"/>
</dbReference>
<feature type="compositionally biased region" description="Basic and acidic residues" evidence="26">
    <location>
        <begin position="402"/>
        <end position="416"/>
    </location>
</feature>
<evidence type="ECO:0000256" key="4">
    <source>
        <dbReference type="ARBA" id="ARBA00022692"/>
    </source>
</evidence>
<comment type="caution">
    <text evidence="29">The sequence shown here is derived from an EMBL/GenBank/DDBJ whole genome shotgun (WGS) entry which is preliminary data.</text>
</comment>
<keyword evidence="5 24" id="KW-0235">DNA replication</keyword>
<accession>A0AAW0C3L2</accession>
<dbReference type="InterPro" id="IPR029060">
    <property type="entry name" value="PIN-like_dom_sf"/>
</dbReference>
<dbReference type="PANTHER" id="PTHR11566:SF212">
    <property type="entry name" value="DYNAMIN"/>
    <property type="match status" value="1"/>
</dbReference>
<evidence type="ECO:0000256" key="3">
    <source>
        <dbReference type="ARBA" id="ARBA00022553"/>
    </source>
</evidence>
<dbReference type="InterPro" id="IPR056495">
    <property type="entry name" value="LIS_MGM1"/>
</dbReference>
<feature type="domain" description="Dynamin-type G" evidence="28">
    <location>
        <begin position="705"/>
        <end position="971"/>
    </location>
</feature>
<keyword evidence="9 24" id="KW-0255">Endonuclease</keyword>
<dbReference type="PROSITE" id="PS00410">
    <property type="entry name" value="G_DYNAMIN_1"/>
    <property type="match status" value="1"/>
</dbReference>
<keyword evidence="12 24" id="KW-0378">Hydrolase</keyword>
<evidence type="ECO:0000256" key="8">
    <source>
        <dbReference type="ARBA" id="ARBA00022741"/>
    </source>
</evidence>
<dbReference type="InterPro" id="IPR020850">
    <property type="entry name" value="GED_dom"/>
</dbReference>
<dbReference type="InterPro" id="IPR019762">
    <property type="entry name" value="Dynamin_GTPase_CS"/>
</dbReference>
<dbReference type="CDD" id="cd09867">
    <property type="entry name" value="PIN_FEN1"/>
    <property type="match status" value="1"/>
</dbReference>
<dbReference type="CDD" id="cd08771">
    <property type="entry name" value="DLP_1"/>
    <property type="match status" value="1"/>
</dbReference>
<dbReference type="PROSITE" id="PS51718">
    <property type="entry name" value="G_DYNAMIN_2"/>
    <property type="match status" value="1"/>
</dbReference>
<dbReference type="InterPro" id="IPR019974">
    <property type="entry name" value="XPG_CS"/>
</dbReference>
<evidence type="ECO:0000256" key="7">
    <source>
        <dbReference type="ARBA" id="ARBA00022723"/>
    </source>
</evidence>
<comment type="similarity">
    <text evidence="24">Belongs to the XPG/RAD2 endonuclease family. FEN1 subfamily.</text>
</comment>
<dbReference type="GO" id="GO:0005874">
    <property type="term" value="C:microtubule"/>
    <property type="evidence" value="ECO:0007669"/>
    <property type="project" value="TreeGrafter"/>
</dbReference>
<keyword evidence="15" id="KW-0809">Transit peptide</keyword>
<evidence type="ECO:0000256" key="10">
    <source>
        <dbReference type="ARBA" id="ARBA00022763"/>
    </source>
</evidence>
<dbReference type="SMART" id="SM00279">
    <property type="entry name" value="HhH2"/>
    <property type="match status" value="1"/>
</dbReference>
<evidence type="ECO:0000256" key="11">
    <source>
        <dbReference type="ARBA" id="ARBA00022792"/>
    </source>
</evidence>
<dbReference type="Gene3D" id="1.10.150.20">
    <property type="entry name" value="5' to 3' exonuclease, C-terminal subdomain"/>
    <property type="match status" value="1"/>
</dbReference>
<feature type="region of interest" description="Disordered" evidence="26">
    <location>
        <begin position="399"/>
        <end position="430"/>
    </location>
</feature>
<comment type="subcellular location">
    <subcellularLocation>
        <location evidence="1">Mitochondrion inner membrane</location>
    </subcellularLocation>
    <subcellularLocation>
        <location evidence="2">Mitochondrion intermembrane space</location>
    </subcellularLocation>
    <subcellularLocation>
        <location evidence="24">Nucleus</location>
        <location evidence="24">Nucleolus</location>
    </subcellularLocation>
    <subcellularLocation>
        <location evidence="24">Nucleus</location>
        <location evidence="24">Nucleoplasm</location>
    </subcellularLocation>
    <subcellularLocation>
        <location evidence="24">Mitochondrion</location>
    </subcellularLocation>
    <text evidence="24">Resides mostly in the nucleoli and relocalizes to the nucleoplasm upon DNA damage.</text>
</comment>
<keyword evidence="18 25" id="KW-0342">GTP-binding</keyword>
<dbReference type="InterPro" id="IPR045063">
    <property type="entry name" value="Dynamin_N"/>
</dbReference>
<reference evidence="29 30" key="1">
    <citation type="journal article" date="2024" name="J Genomics">
        <title>Draft genome sequencing and assembly of Favolaschia claudopus CIRM-BRFM 2984 isolated from oak limbs.</title>
        <authorList>
            <person name="Navarro D."/>
            <person name="Drula E."/>
            <person name="Chaduli D."/>
            <person name="Cazenave R."/>
            <person name="Ahrendt S."/>
            <person name="Wang J."/>
            <person name="Lipzen A."/>
            <person name="Daum C."/>
            <person name="Barry K."/>
            <person name="Grigoriev I.V."/>
            <person name="Favel A."/>
            <person name="Rosso M.N."/>
            <person name="Martin F."/>
        </authorList>
    </citation>
    <scope>NUCLEOTIDE SEQUENCE [LARGE SCALE GENOMIC DNA]</scope>
    <source>
        <strain evidence="29 30">CIRM-BRFM 2984</strain>
    </source>
</reference>
<keyword evidence="20" id="KW-1015">Disulfide bond</keyword>
<dbReference type="InterPro" id="IPR001401">
    <property type="entry name" value="Dynamin_GTPase"/>
</dbReference>
<feature type="compositionally biased region" description="Basic residues" evidence="26">
    <location>
        <begin position="307"/>
        <end position="318"/>
    </location>
</feature>
<keyword evidence="16" id="KW-1133">Transmembrane helix</keyword>
<dbReference type="GO" id="GO:0005743">
    <property type="term" value="C:mitochondrial inner membrane"/>
    <property type="evidence" value="ECO:0007669"/>
    <property type="project" value="UniProtKB-SubCell"/>
</dbReference>
<evidence type="ECO:0000313" key="30">
    <source>
        <dbReference type="Proteomes" id="UP001362999"/>
    </source>
</evidence>
<dbReference type="GO" id="GO:0003924">
    <property type="term" value="F:GTPase activity"/>
    <property type="evidence" value="ECO:0007669"/>
    <property type="project" value="InterPro"/>
</dbReference>
<evidence type="ECO:0000256" key="24">
    <source>
        <dbReference type="HAMAP-Rule" id="MF_03140"/>
    </source>
</evidence>
<evidence type="ECO:0000256" key="6">
    <source>
        <dbReference type="ARBA" id="ARBA00022722"/>
    </source>
</evidence>
<dbReference type="PRINTS" id="PR00195">
    <property type="entry name" value="DYNAMIN"/>
</dbReference>
<evidence type="ECO:0000256" key="14">
    <source>
        <dbReference type="ARBA" id="ARBA00022842"/>
    </source>
</evidence>
<dbReference type="Proteomes" id="UP001362999">
    <property type="component" value="Unassembled WGS sequence"/>
</dbReference>
<comment type="similarity">
    <text evidence="25">Belongs to the TRAFAC class dynamin-like GTPase superfamily. Dynamin/Fzo/YdjA family.</text>
</comment>
<protein>
    <recommendedName>
        <fullName evidence="24">Flap endonuclease 1</fullName>
        <shortName evidence="24">FEN-1</shortName>
        <ecNumber evidence="24">3.1.-.-</ecNumber>
    </recommendedName>
    <alternativeName>
        <fullName evidence="24">Flap structure-specific endonuclease 1</fullName>
    </alternativeName>
</protein>
<keyword evidence="14 24" id="KW-0460">Magnesium</keyword>
<evidence type="ECO:0000256" key="2">
    <source>
        <dbReference type="ARBA" id="ARBA00004569"/>
    </source>
</evidence>
<evidence type="ECO:0000256" key="17">
    <source>
        <dbReference type="ARBA" id="ARBA00023128"/>
    </source>
</evidence>
<comment type="cofactor">
    <cofactor evidence="24">
        <name>Mg(2+)</name>
        <dbReference type="ChEBI" id="CHEBI:18420"/>
    </cofactor>
    <text evidence="24">Binds 2 magnesium ions per subunit. They probably participate in the reaction catalyzed by the enzyme. May bind an additional third magnesium ion after substrate binding.</text>
</comment>
<evidence type="ECO:0000256" key="5">
    <source>
        <dbReference type="ARBA" id="ARBA00022705"/>
    </source>
</evidence>
<evidence type="ECO:0000256" key="1">
    <source>
        <dbReference type="ARBA" id="ARBA00004273"/>
    </source>
</evidence>
<dbReference type="InterPro" id="IPR036279">
    <property type="entry name" value="5-3_exonuclease_C_sf"/>
</dbReference>
<dbReference type="GO" id="GO:0061024">
    <property type="term" value="P:membrane organization"/>
    <property type="evidence" value="ECO:0007669"/>
    <property type="project" value="UniProtKB-ARBA"/>
</dbReference>
<dbReference type="FunFam" id="3.40.50.1010:FF:000003">
    <property type="entry name" value="Flap endonuclease 1"/>
    <property type="match status" value="1"/>
</dbReference>
<keyword evidence="22 24" id="KW-0539">Nucleus</keyword>
<feature type="region of interest" description="Disordered" evidence="26">
    <location>
        <begin position="625"/>
        <end position="648"/>
    </location>
</feature>
<dbReference type="PANTHER" id="PTHR11566">
    <property type="entry name" value="DYNAMIN"/>
    <property type="match status" value="1"/>
</dbReference>
<gene>
    <name evidence="29" type="ORF">R3P38DRAFT_3265017</name>
</gene>
<keyword evidence="21 24" id="KW-0234">DNA repair</keyword>
<evidence type="ECO:0000256" key="21">
    <source>
        <dbReference type="ARBA" id="ARBA00023204"/>
    </source>
</evidence>
<dbReference type="InterPro" id="IPR027417">
    <property type="entry name" value="P-loop_NTPase"/>
</dbReference>
<dbReference type="Pfam" id="PF24550">
    <property type="entry name" value="LIS_MGM1"/>
    <property type="match status" value="1"/>
</dbReference>
<dbReference type="EMBL" id="JAWWNJ010000023">
    <property type="protein sequence ID" value="KAK7033054.1"/>
    <property type="molecule type" value="Genomic_DNA"/>
</dbReference>
<feature type="domain" description="GED" evidence="27">
    <location>
        <begin position="1273"/>
        <end position="1366"/>
    </location>
</feature>
<dbReference type="GO" id="GO:0017108">
    <property type="term" value="F:5'-flap endonuclease activity"/>
    <property type="evidence" value="ECO:0007669"/>
    <property type="project" value="UniProtKB-UniRule"/>
</dbReference>
<evidence type="ECO:0000256" key="26">
    <source>
        <dbReference type="SAM" id="MobiDB-lite"/>
    </source>
</evidence>
<feature type="region of interest" description="Disordered" evidence="26">
    <location>
        <begin position="660"/>
        <end position="681"/>
    </location>
</feature>
<dbReference type="GO" id="GO:0003677">
    <property type="term" value="F:DNA binding"/>
    <property type="evidence" value="ECO:0007669"/>
    <property type="project" value="UniProtKB-UniRule"/>
</dbReference>
<evidence type="ECO:0000256" key="13">
    <source>
        <dbReference type="ARBA" id="ARBA00022839"/>
    </source>
</evidence>
<keyword evidence="11" id="KW-0999">Mitochondrion inner membrane</keyword>
<evidence type="ECO:0000313" key="29">
    <source>
        <dbReference type="EMBL" id="KAK7033054.1"/>
    </source>
</evidence>
<dbReference type="SMART" id="SM00485">
    <property type="entry name" value="XPGN"/>
    <property type="match status" value="1"/>
</dbReference>
<evidence type="ECO:0000259" key="28">
    <source>
        <dbReference type="PROSITE" id="PS51718"/>
    </source>
</evidence>
<dbReference type="InterPro" id="IPR030381">
    <property type="entry name" value="G_DYNAMIN_dom"/>
</dbReference>
<evidence type="ECO:0000256" key="15">
    <source>
        <dbReference type="ARBA" id="ARBA00022946"/>
    </source>
</evidence>
<keyword evidence="3 24" id="KW-0597">Phosphoprotein</keyword>
<dbReference type="SUPFAM" id="SSF52540">
    <property type="entry name" value="P-loop containing nucleoside triphosphate hydrolases"/>
    <property type="match status" value="1"/>
</dbReference>
<name>A0AAW0C3L2_9AGAR</name>
<keyword evidence="10 24" id="KW-0227">DNA damage</keyword>
<dbReference type="GO" id="GO:0005886">
    <property type="term" value="C:plasma membrane"/>
    <property type="evidence" value="ECO:0007669"/>
    <property type="project" value="TreeGrafter"/>
</dbReference>
<comment type="catalytic activity">
    <reaction evidence="23">
        <text>GTP + H2O = GDP + phosphate + H(+)</text>
        <dbReference type="Rhea" id="RHEA:19669"/>
        <dbReference type="ChEBI" id="CHEBI:15377"/>
        <dbReference type="ChEBI" id="CHEBI:15378"/>
        <dbReference type="ChEBI" id="CHEBI:37565"/>
        <dbReference type="ChEBI" id="CHEBI:43474"/>
        <dbReference type="ChEBI" id="CHEBI:58189"/>
        <dbReference type="EC" id="3.6.5.5"/>
    </reaction>
</comment>
<dbReference type="GO" id="GO:0031623">
    <property type="term" value="P:receptor internalization"/>
    <property type="evidence" value="ECO:0007669"/>
    <property type="project" value="TreeGrafter"/>
</dbReference>
<dbReference type="GO" id="GO:0000287">
    <property type="term" value="F:magnesium ion binding"/>
    <property type="evidence" value="ECO:0007669"/>
    <property type="project" value="UniProtKB-UniRule"/>
</dbReference>
<comment type="function">
    <text evidence="24">Structure-specific nuclease with 5'-flap endonuclease and 5'-3' exonuclease activities involved in DNA replication and repair. During DNA replication, cleaves the 5'-overhanging flap structure that is generated by displacement synthesis when DNA polymerase encounters the 5'-end of a downstream Okazaki fragment. It enters the flap from the 5'-end and then tracks to cleave the flap base, leaving a nick for ligation. Also involved in the long patch base excision repair (LP-BER) pathway, by cleaving within the apurinic/apyrimidinic (AP) site-terminated flap. Acts as a genome stabilization factor that prevents flaps from equilibrating into structures that lead to duplications and deletions. Also possesses 5'-3' exonuclease activity on nicked or gapped double-stranded DNA, and exhibits RNase H activity. Also involved in replication and repair of rDNA and in repairing mitochondrial DNA.</text>
</comment>
<sequence length="1383" mass="154697">MGIKGLTALLSEHAPAAIKEHEIKTLFGRKVAIDASMSIYQFLIAVRQKDGELLTNDAGETTSHLMGFFYRTIRIVENGIKPAYVFDGKPPELKKGVLSKRFEKREEAKEEGEEAKEIGTVEDMDKFSRRTVKVTREHNEECRRLLKLMGIPVIVAPSEAEAQCAELARGGKVYAAGSEDMDTLTFSAPILFRHLTFSEAKKQPISEINLKVALEGLDMDMSQFIDLCILLGCDYLEPIKGVGPKSALKLIREYGGLKGVVKHLRGKAAERAAAAPPSDDEDEEDPPAPTSDVEKPSDDEDDEPKPKPKPKKKGKGKGKGGVTIPEEWPWEEAKKLFEKPDVTPADEVELEWNNPDVDGLVQFLVTEKGFNEERVRKGAEKLTKFLNSKQQGRLDGFFTVQAKDKKSSSSKTDAKGKGTSKGTKRKDGGSLKCRDGYAQLGIHLDHRILFGWAGVPPTLWTVPRLSFAMYSTTRRKVPSLLAPSKAVTYGLTASRRLADSPRPVHRQFTTFFASGSLRQRYAHPSPASLRNMHVRAISYASIPRFVARAFRVPIAGATIGAGSFGYANYKFEEFRKTSTAWMSTVQDTATDFFDSASDGMKSVSAAVSSIHTPEFLKNIFAARQEKRRQKKDEEEHGPKHSNERPPTDEAAIAALVAATLSSPSEPKDNKSEDQNSNERQNGLMHLTRKLIEIRTMLLSIDQSDTLKLPSIVVIGSQSSGKSSVLEAIVGHEFLPKGNNMVTRRPIELTLVHTSSKDGPEYGEFPALGLGKITDFAAIQRTLTDLNLAVPASEAVSPEPIDLRIYSPNVPDLTLIDLPGYVQLASLDQPDSLKEKIVSLCEKYIREPNIVLAVCAADVDLANSPALRASRKVDPLGLRTLGVITKMDLVTPEQGAGILAGNRYPLHLGYVGVVTKATKRSRKDSTAITVQNDYFRANNEVFGSSTSLMVGTDTLRRRLMEVLESSMASSLHGITNAVQLELEEATYQFKVQYNDQRITAESYVAETMDALKLRFKEFTQQFRRPLIREKLKSMLDDKVMDVLEQLYWLDKRAPELGTIAADPRLKPEDIEPYWRHKLEAASSLLTKSGVGRDSTLLVADGLRALIDSIASGEPFTFHPRAAERLIQFSHTILRDRIGVASDQVENCIKPFKYEIEVEDREWEQGRERAIDLFEKEVTMCESKLKDIRKKVGGSRRLGGLVNYVKSLEEKEREKKARRLEGVLSAESEEQTPESYRYPPAQILDARHAILYTDRLGILRLRLTALRSKRCRAGPHSDVFCPEAFLNVVADKLAYTSAMFITIELLDQFFYQFPREIDSRLLYDLDRKEIVEFARENPVVRRHLDLQDRKDKLEEVMKQLNSLSVLRSDPQPVPRRQRGLFGNMF</sequence>
<keyword evidence="4" id="KW-0812">Transmembrane</keyword>
<keyword evidence="13 24" id="KW-0269">Exonuclease</keyword>
<evidence type="ECO:0000256" key="23">
    <source>
        <dbReference type="ARBA" id="ARBA00048040"/>
    </source>
</evidence>
<dbReference type="GO" id="GO:0008017">
    <property type="term" value="F:microtubule binding"/>
    <property type="evidence" value="ECO:0007669"/>
    <property type="project" value="TreeGrafter"/>
</dbReference>
<evidence type="ECO:0000256" key="12">
    <source>
        <dbReference type="ARBA" id="ARBA00022801"/>
    </source>
</evidence>
<keyword evidence="17 24" id="KW-0496">Mitochondrion</keyword>
<dbReference type="CDD" id="cd09907">
    <property type="entry name" value="H3TH_FEN1-Euk"/>
    <property type="match status" value="1"/>
</dbReference>
<dbReference type="InterPro" id="IPR006086">
    <property type="entry name" value="XPG-I_dom"/>
</dbReference>
<keyword evidence="7 24" id="KW-0479">Metal-binding</keyword>
<dbReference type="GO" id="GO:0005525">
    <property type="term" value="F:GTP binding"/>
    <property type="evidence" value="ECO:0007669"/>
    <property type="project" value="UniProtKB-KW"/>
</dbReference>
<dbReference type="EC" id="3.1.-.-" evidence="24"/>
<dbReference type="GO" id="GO:0006284">
    <property type="term" value="P:base-excision repair"/>
    <property type="evidence" value="ECO:0007669"/>
    <property type="project" value="UniProtKB-UniRule"/>
</dbReference>
<dbReference type="GO" id="GO:0043137">
    <property type="term" value="P:DNA replication, removal of RNA primer"/>
    <property type="evidence" value="ECO:0007669"/>
    <property type="project" value="UniProtKB-UniRule"/>
</dbReference>
<dbReference type="InterPro" id="IPR008918">
    <property type="entry name" value="HhH2"/>
</dbReference>
<evidence type="ECO:0000259" key="27">
    <source>
        <dbReference type="PROSITE" id="PS51388"/>
    </source>
</evidence>
<proteinExistence type="inferred from homology"/>
<dbReference type="SMART" id="SM00484">
    <property type="entry name" value="XPGI"/>
    <property type="match status" value="1"/>
</dbReference>
<dbReference type="HAMAP" id="MF_00614">
    <property type="entry name" value="Fen"/>
    <property type="match status" value="1"/>
</dbReference>
<dbReference type="SMART" id="SM00053">
    <property type="entry name" value="DYNc"/>
    <property type="match status" value="1"/>
</dbReference>
<dbReference type="InterPro" id="IPR000375">
    <property type="entry name" value="Dynamin_stalk"/>
</dbReference>
<evidence type="ECO:0000256" key="18">
    <source>
        <dbReference type="ARBA" id="ARBA00023134"/>
    </source>
</evidence>
<dbReference type="Pfam" id="PF00752">
    <property type="entry name" value="XPG_N"/>
    <property type="match status" value="1"/>
</dbReference>
<evidence type="ECO:0000256" key="20">
    <source>
        <dbReference type="ARBA" id="ARBA00023157"/>
    </source>
</evidence>
<keyword evidence="19" id="KW-0472">Membrane</keyword>
<dbReference type="PROSITE" id="PS51388">
    <property type="entry name" value="GED"/>
    <property type="match status" value="1"/>
</dbReference>
<dbReference type="GO" id="GO:0005730">
    <property type="term" value="C:nucleolus"/>
    <property type="evidence" value="ECO:0007669"/>
    <property type="project" value="UniProtKB-SubCell"/>
</dbReference>
<dbReference type="Gene3D" id="3.40.50.1010">
    <property type="entry name" value="5'-nuclease"/>
    <property type="match status" value="1"/>
</dbReference>
<evidence type="ECO:0000256" key="16">
    <source>
        <dbReference type="ARBA" id="ARBA00022989"/>
    </source>
</evidence>
<evidence type="ECO:0000256" key="22">
    <source>
        <dbReference type="ARBA" id="ARBA00023242"/>
    </source>
</evidence>
<feature type="compositionally biased region" description="Basic and acidic residues" evidence="26">
    <location>
        <begin position="630"/>
        <end position="647"/>
    </location>
</feature>
<evidence type="ECO:0000256" key="9">
    <source>
        <dbReference type="ARBA" id="ARBA00022759"/>
    </source>
</evidence>